<keyword evidence="6 13" id="KW-0560">Oxidoreductase</keyword>
<dbReference type="RefSeq" id="WP_028983378.1">
    <property type="nucleotide sequence ID" value="NZ_AP021853.1"/>
</dbReference>
<keyword evidence="7 13" id="KW-0408">Iron</keyword>
<dbReference type="Pfam" id="PF20628">
    <property type="entry name" value="Dyp_perox_C"/>
    <property type="match status" value="1"/>
</dbReference>
<dbReference type="GO" id="GO:0004601">
    <property type="term" value="F:peroxidase activity"/>
    <property type="evidence" value="ECO:0007669"/>
    <property type="project" value="UniProtKB-KW"/>
</dbReference>
<dbReference type="NCBIfam" id="TIGR01413">
    <property type="entry name" value="Dyp_perox_fam"/>
    <property type="match status" value="1"/>
</dbReference>
<evidence type="ECO:0000256" key="11">
    <source>
        <dbReference type="ARBA" id="ARBA00033775"/>
    </source>
</evidence>
<keyword evidence="5" id="KW-0732">Signal</keyword>
<evidence type="ECO:0000313" key="16">
    <source>
        <dbReference type="EMBL" id="BBO00236.1"/>
    </source>
</evidence>
<dbReference type="GO" id="GO:0005829">
    <property type="term" value="C:cytosol"/>
    <property type="evidence" value="ECO:0007669"/>
    <property type="project" value="TreeGrafter"/>
</dbReference>
<evidence type="ECO:0000256" key="6">
    <source>
        <dbReference type="ARBA" id="ARBA00023002"/>
    </source>
</evidence>
<dbReference type="AlphaFoldDB" id="A0A5K7WZZ9"/>
<evidence type="ECO:0000256" key="12">
    <source>
        <dbReference type="ARBA" id="ARBA00048856"/>
    </source>
</evidence>
<evidence type="ECO:0000256" key="9">
    <source>
        <dbReference type="ARBA" id="ARBA00025737"/>
    </source>
</evidence>
<dbReference type="EMBL" id="AP021853">
    <property type="protein sequence ID" value="BBO00236.1"/>
    <property type="molecule type" value="Genomic_DNA"/>
</dbReference>
<evidence type="ECO:0000256" key="4">
    <source>
        <dbReference type="ARBA" id="ARBA00022723"/>
    </source>
</evidence>
<dbReference type="InterPro" id="IPR048327">
    <property type="entry name" value="Dyp_perox_N"/>
</dbReference>
<evidence type="ECO:0000259" key="15">
    <source>
        <dbReference type="Pfam" id="PF20628"/>
    </source>
</evidence>
<evidence type="ECO:0000256" key="8">
    <source>
        <dbReference type="ARBA" id="ARBA00023239"/>
    </source>
</evidence>
<organism evidence="16 17">
    <name type="scientific">Sporolactobacillus terrae</name>
    <dbReference type="NCBI Taxonomy" id="269673"/>
    <lineage>
        <taxon>Bacteria</taxon>
        <taxon>Bacillati</taxon>
        <taxon>Bacillota</taxon>
        <taxon>Bacilli</taxon>
        <taxon>Bacillales</taxon>
        <taxon>Sporolactobacillaceae</taxon>
        <taxon>Sporolactobacillus</taxon>
    </lineage>
</organism>
<dbReference type="InterPro" id="IPR006313">
    <property type="entry name" value="EfeB/EfeN"/>
</dbReference>
<comment type="cofactor">
    <cofactor evidence="13">
        <name>heme b</name>
        <dbReference type="ChEBI" id="CHEBI:60344"/>
    </cofactor>
    <text evidence="13">Binds 1 heme b (iron(II)-protoporphyrin IX) group non-covalently per subunit.</text>
</comment>
<dbReference type="GO" id="GO:0046872">
    <property type="term" value="F:metal ion binding"/>
    <property type="evidence" value="ECO:0007669"/>
    <property type="project" value="UniProtKB-KW"/>
</dbReference>
<comment type="function">
    <text evidence="13">Involved in the recovery of exogenous heme iron. Extracts iron from heme while preserving the protoporphyrin ring intact.</text>
</comment>
<dbReference type="SUPFAM" id="SSF54909">
    <property type="entry name" value="Dimeric alpha+beta barrel"/>
    <property type="match status" value="1"/>
</dbReference>
<feature type="domain" description="Dyp-type peroxidase N-terminal" evidence="14">
    <location>
        <begin position="67"/>
        <end position="224"/>
    </location>
</feature>
<feature type="domain" description="Dyp-type peroxidase C-terminal" evidence="15">
    <location>
        <begin position="232"/>
        <end position="401"/>
    </location>
</feature>
<dbReference type="InterPro" id="IPR006311">
    <property type="entry name" value="TAT_signal"/>
</dbReference>
<dbReference type="InterPro" id="IPR011008">
    <property type="entry name" value="Dimeric_a/b-barrel"/>
</dbReference>
<dbReference type="GO" id="GO:0030313">
    <property type="term" value="C:cell envelope"/>
    <property type="evidence" value="ECO:0007669"/>
    <property type="project" value="UniProtKB-SubCell"/>
</dbReference>
<reference evidence="16 17" key="1">
    <citation type="submission" date="2019-09" db="EMBL/GenBank/DDBJ databases">
        <title>Complete genome sequence of Sporolactobacillus terrae 70-3.</title>
        <authorList>
            <person name="Tanaka N."/>
            <person name="Shiwa Y."/>
            <person name="Fujita N."/>
            <person name="Tanasupawat S."/>
        </authorList>
    </citation>
    <scope>NUCLEOTIDE SEQUENCE [LARGE SCALE GENOMIC DNA]</scope>
    <source>
        <strain evidence="16 17">70-3</strain>
    </source>
</reference>
<dbReference type="InterPro" id="IPR048328">
    <property type="entry name" value="Dyp_perox_C"/>
</dbReference>
<dbReference type="Pfam" id="PF04261">
    <property type="entry name" value="Dyp_perox_N"/>
    <property type="match status" value="1"/>
</dbReference>
<dbReference type="PANTHER" id="PTHR30521:SF4">
    <property type="entry name" value="DEFERROCHELATASE"/>
    <property type="match status" value="1"/>
</dbReference>
<dbReference type="EC" id="1.11.1.-" evidence="13"/>
<evidence type="ECO:0000313" key="17">
    <source>
        <dbReference type="Proteomes" id="UP000326951"/>
    </source>
</evidence>
<evidence type="ECO:0000259" key="14">
    <source>
        <dbReference type="Pfam" id="PF04261"/>
    </source>
</evidence>
<keyword evidence="3 13" id="KW-0349">Heme</keyword>
<sequence length="414" mass="45556">MAKDDLSTPNEQKEYSRRDMLKMTALAGGGIALGASGFGTVLELLGNKNGEANAANQSTVPFFGNHQAGITTAHQNYGYLAAFDIDPSVHDAAKIMALFITWTRLAATLTQGKREVNSDNKELPPNDTNEARDLGAANLTITFGLGHSFFTKDGKDRFGVAAHMPKQLTAMPHIAHETLDPAISNGDLCVQVCADVQQVAFHALRNLIKEALGTANIRWMESGFLNAPKGQTPRNLFGFKDGTANVADSEDQKNVIWTGSDEPQWMRGGTYLGYRKIKMIIETWDRDSYSDQENVFGRKKNSGAPFGQRHEKDPVIMNKMPADAHVRLAHGTGKQIYRRAYSYTNGIQPQTGNLDAGLLFISYQNKPQDSFIPMLRVLGKSDALNEYTDHIATGLFAIPAGIKKNEYFAQHLFE</sequence>
<comment type="subcellular location">
    <subcellularLocation>
        <location evidence="1">Cell envelope</location>
    </subcellularLocation>
</comment>
<evidence type="ECO:0000256" key="13">
    <source>
        <dbReference type="RuleBase" id="RU365017"/>
    </source>
</evidence>
<dbReference type="NCBIfam" id="TIGR01412">
    <property type="entry name" value="tat_substr_1"/>
    <property type="match status" value="1"/>
</dbReference>
<comment type="catalytic activity">
    <reaction evidence="12">
        <text>heme b + 2 H(+) = protoporphyrin IX + Fe(2+)</text>
        <dbReference type="Rhea" id="RHEA:22584"/>
        <dbReference type="ChEBI" id="CHEBI:15378"/>
        <dbReference type="ChEBI" id="CHEBI:29033"/>
        <dbReference type="ChEBI" id="CHEBI:57306"/>
        <dbReference type="ChEBI" id="CHEBI:60344"/>
        <dbReference type="EC" id="4.98.1.1"/>
    </reaction>
    <physiologicalReaction direction="left-to-right" evidence="12">
        <dbReference type="Rhea" id="RHEA:22585"/>
    </physiologicalReaction>
</comment>
<dbReference type="GO" id="GO:0004325">
    <property type="term" value="F:ferrochelatase activity"/>
    <property type="evidence" value="ECO:0007669"/>
    <property type="project" value="UniProtKB-EC"/>
</dbReference>
<dbReference type="PANTHER" id="PTHR30521">
    <property type="entry name" value="DEFERROCHELATASE/PEROXIDASE"/>
    <property type="match status" value="1"/>
</dbReference>
<evidence type="ECO:0000256" key="2">
    <source>
        <dbReference type="ARBA" id="ARBA00022559"/>
    </source>
</evidence>
<keyword evidence="8" id="KW-0456">Lyase</keyword>
<dbReference type="GO" id="GO:0020037">
    <property type="term" value="F:heme binding"/>
    <property type="evidence" value="ECO:0007669"/>
    <property type="project" value="InterPro"/>
</dbReference>
<comment type="similarity">
    <text evidence="9 13">Belongs to the DyP-type peroxidase family.</text>
</comment>
<evidence type="ECO:0000256" key="5">
    <source>
        <dbReference type="ARBA" id="ARBA00022729"/>
    </source>
</evidence>
<protein>
    <recommendedName>
        <fullName evidence="10 13">Deferrochelatase</fullName>
        <ecNumber evidence="13">1.11.1.-</ecNumber>
    </recommendedName>
    <alternativeName>
        <fullName evidence="11 13">Peroxidase EfeB</fullName>
    </alternativeName>
</protein>
<dbReference type="GO" id="GO:0033212">
    <property type="term" value="P:iron import into cell"/>
    <property type="evidence" value="ECO:0007669"/>
    <property type="project" value="InterPro"/>
</dbReference>
<evidence type="ECO:0000256" key="3">
    <source>
        <dbReference type="ARBA" id="ARBA00022617"/>
    </source>
</evidence>
<evidence type="ECO:0000256" key="7">
    <source>
        <dbReference type="ARBA" id="ARBA00023004"/>
    </source>
</evidence>
<dbReference type="InterPro" id="IPR006314">
    <property type="entry name" value="Dyp_peroxidase"/>
</dbReference>
<accession>A0A5K7WZZ9</accession>
<dbReference type="Proteomes" id="UP000326951">
    <property type="component" value="Chromosome"/>
</dbReference>
<keyword evidence="2 13" id="KW-0575">Peroxidase</keyword>
<dbReference type="PROSITE" id="PS51404">
    <property type="entry name" value="DYP_PEROXIDASE"/>
    <property type="match status" value="1"/>
</dbReference>
<evidence type="ECO:0000256" key="1">
    <source>
        <dbReference type="ARBA" id="ARBA00004196"/>
    </source>
</evidence>
<gene>
    <name evidence="16" type="ORF">St703_29400</name>
</gene>
<proteinExistence type="inferred from homology"/>
<evidence type="ECO:0000256" key="10">
    <source>
        <dbReference type="ARBA" id="ARBA00033771"/>
    </source>
</evidence>
<keyword evidence="4 13" id="KW-0479">Metal-binding</keyword>
<dbReference type="PROSITE" id="PS51318">
    <property type="entry name" value="TAT"/>
    <property type="match status" value="1"/>
</dbReference>
<name>A0A5K7WZZ9_9BACL</name>